<feature type="region of interest" description="Disordered" evidence="1">
    <location>
        <begin position="32"/>
        <end position="61"/>
    </location>
</feature>
<evidence type="ECO:0008006" key="4">
    <source>
        <dbReference type="Google" id="ProtNLM"/>
    </source>
</evidence>
<organism evidence="2 3">
    <name type="scientific">Sneathiella litorea</name>
    <dbReference type="NCBI Taxonomy" id="2606216"/>
    <lineage>
        <taxon>Bacteria</taxon>
        <taxon>Pseudomonadati</taxon>
        <taxon>Pseudomonadota</taxon>
        <taxon>Alphaproteobacteria</taxon>
        <taxon>Sneathiellales</taxon>
        <taxon>Sneathiellaceae</taxon>
        <taxon>Sneathiella</taxon>
    </lineage>
</organism>
<reference evidence="2 3" key="1">
    <citation type="submission" date="2019-12" db="EMBL/GenBank/DDBJ databases">
        <title>Snethiella sp. nov. sp. isolated from sea sand.</title>
        <authorList>
            <person name="Kim J."/>
            <person name="Jeong S.E."/>
            <person name="Jung H.S."/>
            <person name="Jeon C.O."/>
        </authorList>
    </citation>
    <scope>NUCLEOTIDE SEQUENCE [LARGE SCALE GENOMIC DNA]</scope>
    <source>
        <strain evidence="2 3">DP05</strain>
    </source>
</reference>
<dbReference type="InterPro" id="IPR019291">
    <property type="entry name" value="Host_attachment_protein"/>
</dbReference>
<protein>
    <recommendedName>
        <fullName evidence="4">Host attachment protein</fullName>
    </recommendedName>
</protein>
<dbReference type="RefSeq" id="WP_161316505.1">
    <property type="nucleotide sequence ID" value="NZ_WTUW01000009.1"/>
</dbReference>
<comment type="caution">
    <text evidence="2">The sequence shown here is derived from an EMBL/GenBank/DDBJ whole genome shotgun (WGS) entry which is preliminary data.</text>
</comment>
<dbReference type="AlphaFoldDB" id="A0A6L8W9Y2"/>
<dbReference type="Proteomes" id="UP000476030">
    <property type="component" value="Unassembled WGS sequence"/>
</dbReference>
<dbReference type="EMBL" id="WTUW01000009">
    <property type="protein sequence ID" value="MZR31918.1"/>
    <property type="molecule type" value="Genomic_DNA"/>
</dbReference>
<sequence>MPFGKNREWILLADKAHAKIYARNGINGPLTQVLDKSHPAAQGKQSEEGASRPGRGQKSTVAARYAYEDHADFPEQESALFLREIAAEVNEAVTRDIIDKLILVALPKTMARLKSDMTDAARAKIEEEWPKNLIGVAEISLADRLSAFKS</sequence>
<name>A0A6L8W9Y2_9PROT</name>
<evidence type="ECO:0000313" key="3">
    <source>
        <dbReference type="Proteomes" id="UP000476030"/>
    </source>
</evidence>
<evidence type="ECO:0000313" key="2">
    <source>
        <dbReference type="EMBL" id="MZR31918.1"/>
    </source>
</evidence>
<evidence type="ECO:0000256" key="1">
    <source>
        <dbReference type="SAM" id="MobiDB-lite"/>
    </source>
</evidence>
<gene>
    <name evidence="2" type="ORF">GQE98_14870</name>
</gene>
<accession>A0A6L8W9Y2</accession>
<keyword evidence="3" id="KW-1185">Reference proteome</keyword>
<proteinExistence type="predicted"/>
<dbReference type="Pfam" id="PF10116">
    <property type="entry name" value="Host_attach"/>
    <property type="match status" value="1"/>
</dbReference>